<dbReference type="OrthoDB" id="4395072at2759"/>
<dbReference type="RefSeq" id="XP_033378938.1">
    <property type="nucleotide sequence ID" value="XM_033529283.1"/>
</dbReference>
<feature type="compositionally biased region" description="Polar residues" evidence="1">
    <location>
        <begin position="726"/>
        <end position="742"/>
    </location>
</feature>
<evidence type="ECO:0008006" key="4">
    <source>
        <dbReference type="Google" id="ProtNLM"/>
    </source>
</evidence>
<name>A0A6A5XCG0_9PLEO</name>
<evidence type="ECO:0000313" key="2">
    <source>
        <dbReference type="EMBL" id="KAF2010599.1"/>
    </source>
</evidence>
<dbReference type="Proteomes" id="UP000799778">
    <property type="component" value="Unassembled WGS sequence"/>
</dbReference>
<feature type="region of interest" description="Disordered" evidence="1">
    <location>
        <begin position="43"/>
        <end position="84"/>
    </location>
</feature>
<feature type="region of interest" description="Disordered" evidence="1">
    <location>
        <begin position="318"/>
        <end position="378"/>
    </location>
</feature>
<feature type="compositionally biased region" description="Polar residues" evidence="1">
    <location>
        <begin position="45"/>
        <end position="67"/>
    </location>
</feature>
<dbReference type="GeneID" id="54286680"/>
<feature type="compositionally biased region" description="Polar residues" evidence="1">
    <location>
        <begin position="362"/>
        <end position="372"/>
    </location>
</feature>
<feature type="compositionally biased region" description="Low complexity" evidence="1">
    <location>
        <begin position="690"/>
        <end position="702"/>
    </location>
</feature>
<feature type="compositionally biased region" description="Polar residues" evidence="1">
    <location>
        <begin position="752"/>
        <end position="766"/>
    </location>
</feature>
<feature type="compositionally biased region" description="Polar residues" evidence="1">
    <location>
        <begin position="675"/>
        <end position="685"/>
    </location>
</feature>
<proteinExistence type="predicted"/>
<sequence length="766" mass="84549">MENTLNDATSIHSGGHTLACFDGHLATLDANVSGTAFFSKAPVSLSPNTYTPPNDTMQTGEGNQKASKLTPPLPKRSDITKSASDRQGYKINARIQSTSVFMIDKFHVGLLKDLPCPDDIQTEFDKTIRPDLENHIRQATMLLPSSLSDEKVMTEVVLCLAGKKSTLRSASGHFITLSSASGIATLKPTVWIFCGSRACRAKVRKSVQNLLYLEDFLLAYHVEGPHVSLHAPWPSAGETSSALLHSTSMAFSIEVHPSDNSIHGNMLEARFVAFGQMNIYRSTIGGLIMVNEELFILTSAHAIVSAFRNFPNDFVGLSETENGEESSPEDSLTSSSESDDSETDWPPARSGATPSEMHPDRCQSSNLRSSRVPSAESPRYPSRPFIYDDYLLSHVMVAEPKILAYMGSGTTTGDYSFQDETNESSDFMLLDPGTMIQMMSRPDGKVPLNQYNDPKQMHDVLISSHIEANQLSGGAVWILSNSQDSPTQGFLLKGDSSLILRGVVLRTRKIQVAQPGFHGMSGSWVVRDGQLCGIIYAAYDRSPYLHMLTADQVFGDIESMLGHSVRVATPADVNCYIQQNLGSRHRDELKQQIPESRRQIHERRRRVELKIKLGTIDAMATNPLDQTMGYEGDGADGWRDVHSANSNSDVAETSSKDASLGRVTSAPRPKWFDKTSLNETVQNPGQLIKPANFNSSPANFNSSHFKRRAEGYQQWEDLRQMENYQPPNESWLTEHPISSSSPKLRRSERGVTKSTNAQTSKPRMSH</sequence>
<gene>
    <name evidence="2" type="ORF">BU24DRAFT_427715</name>
</gene>
<accession>A0A6A5XCG0</accession>
<keyword evidence="3" id="KW-1185">Reference proteome</keyword>
<dbReference type="EMBL" id="ML978076">
    <property type="protein sequence ID" value="KAF2010599.1"/>
    <property type="molecule type" value="Genomic_DNA"/>
</dbReference>
<evidence type="ECO:0000256" key="1">
    <source>
        <dbReference type="SAM" id="MobiDB-lite"/>
    </source>
</evidence>
<feature type="compositionally biased region" description="Polar residues" evidence="1">
    <location>
        <begin position="643"/>
        <end position="657"/>
    </location>
</feature>
<organism evidence="2 3">
    <name type="scientific">Aaosphaeria arxii CBS 175.79</name>
    <dbReference type="NCBI Taxonomy" id="1450172"/>
    <lineage>
        <taxon>Eukaryota</taxon>
        <taxon>Fungi</taxon>
        <taxon>Dikarya</taxon>
        <taxon>Ascomycota</taxon>
        <taxon>Pezizomycotina</taxon>
        <taxon>Dothideomycetes</taxon>
        <taxon>Pleosporomycetidae</taxon>
        <taxon>Pleosporales</taxon>
        <taxon>Pleosporales incertae sedis</taxon>
        <taxon>Aaosphaeria</taxon>
    </lineage>
</organism>
<reference evidence="2" key="1">
    <citation type="journal article" date="2020" name="Stud. Mycol.">
        <title>101 Dothideomycetes genomes: a test case for predicting lifestyles and emergence of pathogens.</title>
        <authorList>
            <person name="Haridas S."/>
            <person name="Albert R."/>
            <person name="Binder M."/>
            <person name="Bloem J."/>
            <person name="Labutti K."/>
            <person name="Salamov A."/>
            <person name="Andreopoulos B."/>
            <person name="Baker S."/>
            <person name="Barry K."/>
            <person name="Bills G."/>
            <person name="Bluhm B."/>
            <person name="Cannon C."/>
            <person name="Castanera R."/>
            <person name="Culley D."/>
            <person name="Daum C."/>
            <person name="Ezra D."/>
            <person name="Gonzalez J."/>
            <person name="Henrissat B."/>
            <person name="Kuo A."/>
            <person name="Liang C."/>
            <person name="Lipzen A."/>
            <person name="Lutzoni F."/>
            <person name="Magnuson J."/>
            <person name="Mondo S."/>
            <person name="Nolan M."/>
            <person name="Ohm R."/>
            <person name="Pangilinan J."/>
            <person name="Park H.-J."/>
            <person name="Ramirez L."/>
            <person name="Alfaro M."/>
            <person name="Sun H."/>
            <person name="Tritt A."/>
            <person name="Yoshinaga Y."/>
            <person name="Zwiers L.-H."/>
            <person name="Turgeon B."/>
            <person name="Goodwin S."/>
            <person name="Spatafora J."/>
            <person name="Crous P."/>
            <person name="Grigoriev I."/>
        </authorList>
    </citation>
    <scope>NUCLEOTIDE SEQUENCE</scope>
    <source>
        <strain evidence="2">CBS 175.79</strain>
    </source>
</reference>
<evidence type="ECO:0000313" key="3">
    <source>
        <dbReference type="Proteomes" id="UP000799778"/>
    </source>
</evidence>
<feature type="region of interest" description="Disordered" evidence="1">
    <location>
        <begin position="726"/>
        <end position="766"/>
    </location>
</feature>
<feature type="compositionally biased region" description="Basic and acidic residues" evidence="1">
    <location>
        <begin position="75"/>
        <end position="84"/>
    </location>
</feature>
<protein>
    <recommendedName>
        <fullName evidence="4">Trypsin-like serine protease</fullName>
    </recommendedName>
</protein>
<feature type="region of interest" description="Disordered" evidence="1">
    <location>
        <begin position="624"/>
        <end position="702"/>
    </location>
</feature>
<dbReference type="AlphaFoldDB" id="A0A6A5XCG0"/>